<dbReference type="InterPro" id="IPR003599">
    <property type="entry name" value="Ig_sub"/>
</dbReference>
<dbReference type="InterPro" id="IPR003598">
    <property type="entry name" value="Ig_sub2"/>
</dbReference>
<dbReference type="InterPro" id="IPR052598">
    <property type="entry name" value="IgSF_CEA-related"/>
</dbReference>
<reference evidence="8" key="1">
    <citation type="journal article" date="2022" name="bioRxiv">
        <title>Sequencing and chromosome-scale assembly of the giantPleurodeles waltlgenome.</title>
        <authorList>
            <person name="Brown T."/>
            <person name="Elewa A."/>
            <person name="Iarovenko S."/>
            <person name="Subramanian E."/>
            <person name="Araus A.J."/>
            <person name="Petzold A."/>
            <person name="Susuki M."/>
            <person name="Suzuki K.-i.T."/>
            <person name="Hayashi T."/>
            <person name="Toyoda A."/>
            <person name="Oliveira C."/>
            <person name="Osipova E."/>
            <person name="Leigh N.D."/>
            <person name="Simon A."/>
            <person name="Yun M.H."/>
        </authorList>
    </citation>
    <scope>NUCLEOTIDE SEQUENCE</scope>
    <source>
        <strain evidence="8">20211129_DDA</strain>
        <tissue evidence="8">Liver</tissue>
    </source>
</reference>
<feature type="chain" id="PRO_5043608409" description="Ig-like domain-containing protein" evidence="6">
    <location>
        <begin position="36"/>
        <end position="413"/>
    </location>
</feature>
<dbReference type="Gene3D" id="2.60.40.10">
    <property type="entry name" value="Immunoglobulins"/>
    <property type="match status" value="3"/>
</dbReference>
<evidence type="ECO:0000256" key="6">
    <source>
        <dbReference type="SAM" id="SignalP"/>
    </source>
</evidence>
<dbReference type="InterPro" id="IPR013783">
    <property type="entry name" value="Ig-like_fold"/>
</dbReference>
<dbReference type="InterPro" id="IPR007110">
    <property type="entry name" value="Ig-like_dom"/>
</dbReference>
<keyword evidence="1 6" id="KW-0732">Signal</keyword>
<evidence type="ECO:0000259" key="7">
    <source>
        <dbReference type="PROSITE" id="PS50835"/>
    </source>
</evidence>
<dbReference type="Pfam" id="PF07686">
    <property type="entry name" value="V-set"/>
    <property type="match status" value="1"/>
</dbReference>
<evidence type="ECO:0000256" key="4">
    <source>
        <dbReference type="ARBA" id="ARBA00023319"/>
    </source>
</evidence>
<dbReference type="PROSITE" id="PS50835">
    <property type="entry name" value="IG_LIKE"/>
    <property type="match status" value="2"/>
</dbReference>
<dbReference type="PANTHER" id="PTHR44337">
    <property type="entry name" value="CARCINOEMBRYONIC ANTIGEN-RELATED CELL ADHESION MOLECULE 8"/>
    <property type="match status" value="1"/>
</dbReference>
<evidence type="ECO:0000256" key="2">
    <source>
        <dbReference type="ARBA" id="ARBA00023157"/>
    </source>
</evidence>
<dbReference type="SMART" id="SM00408">
    <property type="entry name" value="IGc2"/>
    <property type="match status" value="2"/>
</dbReference>
<sequence>MLGVFPSEGSPRCKQNLQGWILIAWLSVWTQQTVGQVPRSYVITAAVGETATLTAPFTADILIFAWYRGTVVFEPQLILSYLVSSSAQSNGPQFTGRESVSHDGTLDIGDLQTSDTGNYTLFMTLTTAATTTVYKQMRVYETVTKPKVKYVRSQLVEDQGPAEIICATSWVAVTIHWYFNDRLVLDSNSRMVLSVDNRTLTVTNVTRKDSGIYQCVAINPVSNSRSDQQTLTVAYGPEDVKIDPPGSQLLQAWDKLFLLCTARSFPESQYQWLLNDTDLNRPGNTYTVEKVSSQNNGNYTCVAHNTDTGLSAKASVSIAVYGSPCSTPCSCWQTTLGVACGVLLGAAVIVAGMIVHYEKRLNQKFTNRDENVYQIPSIIKNPDTEYEHMQKGCVGQAAVLELGDRAIYEQIKR</sequence>
<organism evidence="8 9">
    <name type="scientific">Pleurodeles waltl</name>
    <name type="common">Iberian ribbed newt</name>
    <dbReference type="NCBI Taxonomy" id="8319"/>
    <lineage>
        <taxon>Eukaryota</taxon>
        <taxon>Metazoa</taxon>
        <taxon>Chordata</taxon>
        <taxon>Craniata</taxon>
        <taxon>Vertebrata</taxon>
        <taxon>Euteleostomi</taxon>
        <taxon>Amphibia</taxon>
        <taxon>Batrachia</taxon>
        <taxon>Caudata</taxon>
        <taxon>Salamandroidea</taxon>
        <taxon>Salamandridae</taxon>
        <taxon>Pleurodelinae</taxon>
        <taxon>Pleurodeles</taxon>
    </lineage>
</organism>
<dbReference type="SMART" id="SM00409">
    <property type="entry name" value="IG"/>
    <property type="match status" value="3"/>
</dbReference>
<dbReference type="SUPFAM" id="SSF48726">
    <property type="entry name" value="Immunoglobulin"/>
    <property type="match status" value="3"/>
</dbReference>
<evidence type="ECO:0000256" key="3">
    <source>
        <dbReference type="ARBA" id="ARBA00023180"/>
    </source>
</evidence>
<dbReference type="PANTHER" id="PTHR44337:SF20">
    <property type="entry name" value="CARCINOEMBRYONIC ANTIGEN-RELATED CELL ADHESION MOLECULE 5-RELATED"/>
    <property type="match status" value="1"/>
</dbReference>
<keyword evidence="5" id="KW-0472">Membrane</keyword>
<keyword evidence="4" id="KW-0393">Immunoglobulin domain</keyword>
<keyword evidence="5" id="KW-1133">Transmembrane helix</keyword>
<gene>
    <name evidence="8" type="ORF">NDU88_011529</name>
</gene>
<evidence type="ECO:0000313" key="8">
    <source>
        <dbReference type="EMBL" id="KAJ1133232.1"/>
    </source>
</evidence>
<proteinExistence type="predicted"/>
<protein>
    <recommendedName>
        <fullName evidence="7">Ig-like domain-containing protein</fullName>
    </recommendedName>
</protein>
<feature type="signal peptide" evidence="6">
    <location>
        <begin position="1"/>
        <end position="35"/>
    </location>
</feature>
<feature type="domain" description="Ig-like" evidence="7">
    <location>
        <begin position="146"/>
        <end position="232"/>
    </location>
</feature>
<comment type="caution">
    <text evidence="8">The sequence shown here is derived from an EMBL/GenBank/DDBJ whole genome shotgun (WGS) entry which is preliminary data.</text>
</comment>
<name>A0AAV7Q1M2_PLEWA</name>
<evidence type="ECO:0000256" key="1">
    <source>
        <dbReference type="ARBA" id="ARBA00022729"/>
    </source>
</evidence>
<keyword evidence="3" id="KW-0325">Glycoprotein</keyword>
<keyword evidence="5" id="KW-0812">Transmembrane</keyword>
<feature type="transmembrane region" description="Helical" evidence="5">
    <location>
        <begin position="336"/>
        <end position="355"/>
    </location>
</feature>
<accession>A0AAV7Q1M2</accession>
<evidence type="ECO:0000256" key="5">
    <source>
        <dbReference type="SAM" id="Phobius"/>
    </source>
</evidence>
<dbReference type="Pfam" id="PF13927">
    <property type="entry name" value="Ig_3"/>
    <property type="match status" value="2"/>
</dbReference>
<dbReference type="InterPro" id="IPR013106">
    <property type="entry name" value="Ig_V-set"/>
</dbReference>
<dbReference type="InterPro" id="IPR036179">
    <property type="entry name" value="Ig-like_dom_sf"/>
</dbReference>
<evidence type="ECO:0000313" key="9">
    <source>
        <dbReference type="Proteomes" id="UP001066276"/>
    </source>
</evidence>
<keyword evidence="2" id="KW-1015">Disulfide bond</keyword>
<dbReference type="Proteomes" id="UP001066276">
    <property type="component" value="Chromosome 7"/>
</dbReference>
<keyword evidence="9" id="KW-1185">Reference proteome</keyword>
<feature type="domain" description="Ig-like" evidence="7">
    <location>
        <begin position="237"/>
        <end position="317"/>
    </location>
</feature>
<dbReference type="AlphaFoldDB" id="A0AAV7Q1M2"/>
<dbReference type="EMBL" id="JANPWB010000011">
    <property type="protein sequence ID" value="KAJ1133232.1"/>
    <property type="molecule type" value="Genomic_DNA"/>
</dbReference>